<feature type="chain" id="PRO_5004842665" evidence="1">
    <location>
        <begin position="22"/>
        <end position="176"/>
    </location>
</feature>
<evidence type="ECO:0000313" key="2">
    <source>
        <dbReference type="EMBL" id="ETV80494.1"/>
    </source>
</evidence>
<dbReference type="EMBL" id="KI913126">
    <property type="protein sequence ID" value="ETV80494.1"/>
    <property type="molecule type" value="Genomic_DNA"/>
</dbReference>
<keyword evidence="1" id="KW-0732">Signal</keyword>
<dbReference type="GeneID" id="20808760"/>
<reference evidence="2" key="1">
    <citation type="submission" date="2013-12" db="EMBL/GenBank/DDBJ databases">
        <title>The Genome Sequence of Aphanomyces astaci APO3.</title>
        <authorList>
            <consortium name="The Broad Institute Genomics Platform"/>
            <person name="Russ C."/>
            <person name="Tyler B."/>
            <person name="van West P."/>
            <person name="Dieguez-Uribeondo J."/>
            <person name="Young S.K."/>
            <person name="Zeng Q."/>
            <person name="Gargeya S."/>
            <person name="Fitzgerald M."/>
            <person name="Abouelleil A."/>
            <person name="Alvarado L."/>
            <person name="Chapman S.B."/>
            <person name="Gainer-Dewar J."/>
            <person name="Goldberg J."/>
            <person name="Griggs A."/>
            <person name="Gujja S."/>
            <person name="Hansen M."/>
            <person name="Howarth C."/>
            <person name="Imamovic A."/>
            <person name="Ireland A."/>
            <person name="Larimer J."/>
            <person name="McCowan C."/>
            <person name="Murphy C."/>
            <person name="Pearson M."/>
            <person name="Poon T.W."/>
            <person name="Priest M."/>
            <person name="Roberts A."/>
            <person name="Saif S."/>
            <person name="Shea T."/>
            <person name="Sykes S."/>
            <person name="Wortman J."/>
            <person name="Nusbaum C."/>
            <person name="Birren B."/>
        </authorList>
    </citation>
    <scope>NUCLEOTIDE SEQUENCE [LARGE SCALE GENOMIC DNA]</scope>
    <source>
        <strain evidence="2">APO3</strain>
    </source>
</reference>
<protein>
    <submittedName>
        <fullName evidence="2">Uncharacterized protein</fullName>
    </submittedName>
</protein>
<dbReference type="OrthoDB" id="77904at2759"/>
<organism evidence="2">
    <name type="scientific">Aphanomyces astaci</name>
    <name type="common">Crayfish plague agent</name>
    <dbReference type="NCBI Taxonomy" id="112090"/>
    <lineage>
        <taxon>Eukaryota</taxon>
        <taxon>Sar</taxon>
        <taxon>Stramenopiles</taxon>
        <taxon>Oomycota</taxon>
        <taxon>Saprolegniomycetes</taxon>
        <taxon>Saprolegniales</taxon>
        <taxon>Verrucalvaceae</taxon>
        <taxon>Aphanomyces</taxon>
    </lineage>
</organism>
<sequence length="176" mass="19362">MRPRLLAALWTALSLSFQADSYECDPHDLPQAPTELQTGDKCGGWCGALGACAEGLHCDRGLLPLAFMPWGSPLDTACRNPKEDNLLWTPGTTSCTMPQWFDVSSDQDLDALSIVVLGAVETSPVFRIDPFVRVLSAKKCRDHYVILIERIVEPPQQYVLTASLDGSARTWQQVTV</sequence>
<evidence type="ECO:0000256" key="1">
    <source>
        <dbReference type="SAM" id="SignalP"/>
    </source>
</evidence>
<accession>W4GN99</accession>
<name>W4GN99_APHAT</name>
<dbReference type="RefSeq" id="XP_009830418.1">
    <property type="nucleotide sequence ID" value="XM_009832116.1"/>
</dbReference>
<feature type="signal peptide" evidence="1">
    <location>
        <begin position="1"/>
        <end position="21"/>
    </location>
</feature>
<dbReference type="VEuPathDB" id="FungiDB:H257_06764"/>
<proteinExistence type="predicted"/>
<gene>
    <name evidence="2" type="ORF">H257_06764</name>
</gene>
<dbReference type="AlphaFoldDB" id="W4GN99"/>